<evidence type="ECO:0000313" key="2">
    <source>
        <dbReference type="EMBL" id="AXI08252.1"/>
    </source>
</evidence>
<gene>
    <name evidence="2" type="ORF">CUC15_04435</name>
</gene>
<sequence length="93" mass="11256">MIDFSIVHYELKDKYCLDHGRIRNHLKKYPNEWNLFIILNYLFKMIIVAVGIHVLQNYVQKLNKYDYLIKVGLLIRNSKMITFERRDSEYAAC</sequence>
<dbReference type="KEGG" id="ocn:CUC15_04435"/>
<organism evidence="2 3">
    <name type="scientific">Oceanobacillus zhaokaii</name>
    <dbReference type="NCBI Taxonomy" id="2052660"/>
    <lineage>
        <taxon>Bacteria</taxon>
        <taxon>Bacillati</taxon>
        <taxon>Bacillota</taxon>
        <taxon>Bacilli</taxon>
        <taxon>Bacillales</taxon>
        <taxon>Bacillaceae</taxon>
        <taxon>Oceanobacillus</taxon>
    </lineage>
</organism>
<protein>
    <submittedName>
        <fullName evidence="2">Uncharacterized protein</fullName>
    </submittedName>
</protein>
<evidence type="ECO:0000256" key="1">
    <source>
        <dbReference type="SAM" id="Phobius"/>
    </source>
</evidence>
<keyword evidence="1" id="KW-1133">Transmembrane helix</keyword>
<name>A0A345PE22_9BACI</name>
<dbReference type="EMBL" id="CP024848">
    <property type="protein sequence ID" value="AXI08252.1"/>
    <property type="molecule type" value="Genomic_DNA"/>
</dbReference>
<dbReference type="Proteomes" id="UP000253908">
    <property type="component" value="Chromosome"/>
</dbReference>
<evidence type="ECO:0000313" key="3">
    <source>
        <dbReference type="Proteomes" id="UP000253908"/>
    </source>
</evidence>
<keyword evidence="1" id="KW-0472">Membrane</keyword>
<keyword evidence="1" id="KW-0812">Transmembrane</keyword>
<reference evidence="3" key="1">
    <citation type="submission" date="2017-11" db="EMBL/GenBank/DDBJ databases">
        <authorList>
            <person name="Zhu W."/>
        </authorList>
    </citation>
    <scope>NUCLEOTIDE SEQUENCE [LARGE SCALE GENOMIC DNA]</scope>
    <source>
        <strain evidence="3">160</strain>
    </source>
</reference>
<dbReference type="OrthoDB" id="9789070at2"/>
<dbReference type="AlphaFoldDB" id="A0A345PE22"/>
<feature type="transmembrane region" description="Helical" evidence="1">
    <location>
        <begin position="33"/>
        <end position="55"/>
    </location>
</feature>
<accession>A0A345PE22</accession>
<keyword evidence="3" id="KW-1185">Reference proteome</keyword>
<proteinExistence type="predicted"/>